<dbReference type="Proteomes" id="UP001178508">
    <property type="component" value="Chromosome 15"/>
</dbReference>
<evidence type="ECO:0000256" key="1">
    <source>
        <dbReference type="SAM" id="MobiDB-lite"/>
    </source>
</evidence>
<protein>
    <submittedName>
        <fullName evidence="2">Uncharacterized protein</fullName>
    </submittedName>
</protein>
<name>A0AAV1GMW7_XYRNO</name>
<dbReference type="AlphaFoldDB" id="A0AAV1GMW7"/>
<organism evidence="2 3">
    <name type="scientific">Xyrichtys novacula</name>
    <name type="common">Pearly razorfish</name>
    <name type="synonym">Hemipteronotus novacula</name>
    <dbReference type="NCBI Taxonomy" id="13765"/>
    <lineage>
        <taxon>Eukaryota</taxon>
        <taxon>Metazoa</taxon>
        <taxon>Chordata</taxon>
        <taxon>Craniata</taxon>
        <taxon>Vertebrata</taxon>
        <taxon>Euteleostomi</taxon>
        <taxon>Actinopterygii</taxon>
        <taxon>Neopterygii</taxon>
        <taxon>Teleostei</taxon>
        <taxon>Neoteleostei</taxon>
        <taxon>Acanthomorphata</taxon>
        <taxon>Eupercaria</taxon>
        <taxon>Labriformes</taxon>
        <taxon>Labridae</taxon>
        <taxon>Xyrichtys</taxon>
    </lineage>
</organism>
<feature type="region of interest" description="Disordered" evidence="1">
    <location>
        <begin position="1"/>
        <end position="25"/>
    </location>
</feature>
<sequence length="308" mass="34362">MQQASNEVMKSSQTVVHKKPDWSDSNRSRRFGRWGFNFSEKRSQGLEISAQHIDRPSVTDIKKRSCVYLQAAAKLSDTAHILSRSKHLIGLSKTRLPTIISLPPIKGSRTISGKKTLTANKKSEETEEKQVIYVMVKRHGKINQESIKSSKICVAPAAGNKAFVKDSGTCSRWIQKTLDSEPAVKSTPAPVDPPVQQKNDTSVAGANEGCTMKPKHDASLSKGLRLLIRSNDSAIETESGLSVDKGRLERLQEDSNDEEEEYYTEQRITEWVLAVNSSFFYRGDHVQESLKPTEEQDVATIKIIYNGD</sequence>
<keyword evidence="3" id="KW-1185">Reference proteome</keyword>
<feature type="compositionally biased region" description="Polar residues" evidence="1">
    <location>
        <begin position="1"/>
        <end position="15"/>
    </location>
</feature>
<evidence type="ECO:0000313" key="3">
    <source>
        <dbReference type="Proteomes" id="UP001178508"/>
    </source>
</evidence>
<gene>
    <name evidence="2" type="ORF">XNOV1_A027352</name>
</gene>
<accession>A0AAV1GMW7</accession>
<proteinExistence type="predicted"/>
<reference evidence="2" key="1">
    <citation type="submission" date="2023-08" db="EMBL/GenBank/DDBJ databases">
        <authorList>
            <person name="Alioto T."/>
            <person name="Alioto T."/>
            <person name="Gomez Garrido J."/>
        </authorList>
    </citation>
    <scope>NUCLEOTIDE SEQUENCE</scope>
</reference>
<evidence type="ECO:0000313" key="2">
    <source>
        <dbReference type="EMBL" id="CAJ1074161.1"/>
    </source>
</evidence>
<dbReference type="EMBL" id="OY660878">
    <property type="protein sequence ID" value="CAJ1074161.1"/>
    <property type="molecule type" value="Genomic_DNA"/>
</dbReference>